<keyword evidence="2" id="KW-1185">Reference proteome</keyword>
<dbReference type="SUPFAM" id="SSF48452">
    <property type="entry name" value="TPR-like"/>
    <property type="match status" value="3"/>
</dbReference>
<dbReference type="Proteomes" id="UP001175227">
    <property type="component" value="Unassembled WGS sequence"/>
</dbReference>
<dbReference type="InterPro" id="IPR011990">
    <property type="entry name" value="TPR-like_helical_dom_sf"/>
</dbReference>
<name>A0AA39P0C5_9AGAR</name>
<evidence type="ECO:0008006" key="3">
    <source>
        <dbReference type="Google" id="ProtNLM"/>
    </source>
</evidence>
<dbReference type="Gene3D" id="1.25.40.10">
    <property type="entry name" value="Tetratricopeptide repeat domain"/>
    <property type="match status" value="2"/>
</dbReference>
<dbReference type="SMART" id="SM00028">
    <property type="entry name" value="TPR"/>
    <property type="match status" value="12"/>
</dbReference>
<dbReference type="SUPFAM" id="SSF52540">
    <property type="entry name" value="P-loop containing nucleoside triphosphate hydrolases"/>
    <property type="match status" value="1"/>
</dbReference>
<dbReference type="Gene3D" id="3.40.50.300">
    <property type="entry name" value="P-loop containing nucleotide triphosphate hydrolases"/>
    <property type="match status" value="1"/>
</dbReference>
<dbReference type="PANTHER" id="PTHR19959:SF119">
    <property type="entry name" value="FUNGAL LIPASE-LIKE DOMAIN-CONTAINING PROTEIN"/>
    <property type="match status" value="1"/>
</dbReference>
<gene>
    <name evidence="1" type="ORF">IW261DRAFT_1403032</name>
</gene>
<reference evidence="1" key="1">
    <citation type="submission" date="2023-06" db="EMBL/GenBank/DDBJ databases">
        <authorList>
            <consortium name="Lawrence Berkeley National Laboratory"/>
            <person name="Ahrendt S."/>
            <person name="Sahu N."/>
            <person name="Indic B."/>
            <person name="Wong-Bajracharya J."/>
            <person name="Merenyi Z."/>
            <person name="Ke H.-M."/>
            <person name="Monk M."/>
            <person name="Kocsube S."/>
            <person name="Drula E."/>
            <person name="Lipzen A."/>
            <person name="Balint B."/>
            <person name="Henrissat B."/>
            <person name="Andreopoulos B."/>
            <person name="Martin F.M."/>
            <person name="Harder C.B."/>
            <person name="Rigling D."/>
            <person name="Ford K.L."/>
            <person name="Foster G.D."/>
            <person name="Pangilinan J."/>
            <person name="Papanicolaou A."/>
            <person name="Barry K."/>
            <person name="LaButti K."/>
            <person name="Viragh M."/>
            <person name="Koriabine M."/>
            <person name="Yan M."/>
            <person name="Riley R."/>
            <person name="Champramary S."/>
            <person name="Plett K.L."/>
            <person name="Tsai I.J."/>
            <person name="Slot J."/>
            <person name="Sipos G."/>
            <person name="Plett J."/>
            <person name="Nagy L.G."/>
            <person name="Grigoriev I.V."/>
        </authorList>
    </citation>
    <scope>NUCLEOTIDE SEQUENCE</scope>
    <source>
        <strain evidence="1">ICMP 16352</strain>
    </source>
</reference>
<protein>
    <recommendedName>
        <fullName evidence="3">TPR-like protein</fullName>
    </recommendedName>
</protein>
<dbReference type="PANTHER" id="PTHR19959">
    <property type="entry name" value="KINESIN LIGHT CHAIN"/>
    <property type="match status" value="1"/>
</dbReference>
<evidence type="ECO:0000313" key="1">
    <source>
        <dbReference type="EMBL" id="KAK0475217.1"/>
    </source>
</evidence>
<dbReference type="GO" id="GO:0043531">
    <property type="term" value="F:ADP binding"/>
    <property type="evidence" value="ECO:0007669"/>
    <property type="project" value="InterPro"/>
</dbReference>
<comment type="caution">
    <text evidence="1">The sequence shown here is derived from an EMBL/GenBank/DDBJ whole genome shotgun (WGS) entry which is preliminary data.</text>
</comment>
<dbReference type="InterPro" id="IPR019734">
    <property type="entry name" value="TPR_rpt"/>
</dbReference>
<dbReference type="AlphaFoldDB" id="A0AA39P0C5"/>
<proteinExistence type="predicted"/>
<evidence type="ECO:0000313" key="2">
    <source>
        <dbReference type="Proteomes" id="UP001175227"/>
    </source>
</evidence>
<accession>A0AA39P0C5</accession>
<dbReference type="EMBL" id="JAUEPR010000024">
    <property type="protein sequence ID" value="KAK0475217.1"/>
    <property type="molecule type" value="Genomic_DNA"/>
</dbReference>
<dbReference type="InterPro" id="IPR027417">
    <property type="entry name" value="P-loop_NTPase"/>
</dbReference>
<organism evidence="1 2">
    <name type="scientific">Armillaria novae-zelandiae</name>
    <dbReference type="NCBI Taxonomy" id="153914"/>
    <lineage>
        <taxon>Eukaryota</taxon>
        <taxon>Fungi</taxon>
        <taxon>Dikarya</taxon>
        <taxon>Basidiomycota</taxon>
        <taxon>Agaricomycotina</taxon>
        <taxon>Agaricomycetes</taxon>
        <taxon>Agaricomycetidae</taxon>
        <taxon>Agaricales</taxon>
        <taxon>Marasmiineae</taxon>
        <taxon>Physalacriaceae</taxon>
        <taxon>Armillaria</taxon>
    </lineage>
</organism>
<dbReference type="Pfam" id="PF14938">
    <property type="entry name" value="SNAP"/>
    <property type="match status" value="2"/>
</dbReference>
<sequence length="960" mass="106469">MLSAIPPPAPSVFLGRDDLVQDGIANLLADSPHSIIIMGFGGMGKTSLALKILNDEAIKAKYGAHRYFIPCDIVCSVGSTVDILLQTVLKLMNLDLTGDAVKQLHAISKPTILVFDNFESLWDQSSGQHSIEMLLAQLNSVKQITLMITMRGRVAPIEDVNWLILPHNGLSPVDELVSLDIFSAISQHTIDEEAVKELVEELEGWPLAITLMAYQAKILSPKILLKSWYQEKTLLLQRPGAQAHRLSSVDISIKMTLQSSLLSTKPDTLKLLSVMCYLPNGIPTWEAIIHEMLPKVPEQTLIISQLLQSGIIYEDDKKGLKLLSPIQEYLKTYFLNPDINIQSQICLFYVDKLNVNNLYFLSSRDKTNFGILHSKNIEWISDRLLDKNINEKHLSNIYDFCYFQCADFGSDRQLQGMIFVTKEIKIQRLNAFRILLLARRYWHMHQHELGKEHVYKAMKVLKKIKSTSGVTECLKHLGNIVQKTNQDSEATVKLEKAMQIFEDIGSSLGAAYCLQHLGGILRMTNQYSAATVKLEKAMQMFEDIGSLHGAASCLQSLGNILYMTNQYSEATVKLEKAMQMFEDIGSLHGTACCLQHLGDILLMTNQYSAATVKLEKAMQMFEDIGSLHGAASCLQHLGAILLITNQYSAATVKLEKAMQMFEDIGSLHGAASCLQHLGDILLMTNQYSAATVKLEKAMQMFEDIGSLRGAASCLQRLGDILLITNQCSAATVRLEMAMQMFEDIGSLHGAASCLQSLGDILLITNQYSAATVKLEKAMQMFEDIGSLLGEASCLQYLGDILLMTNRYSAATVKLEKAMQMFEDIGSLHGAASCLQSLGDILKMTNQYSEATVKLEKAMQMFEDIGSLHGAASSYCLQYLGDTLQMTNQYSAATVKLEKALQIFEDIGDSLGAASCLQSLGNILQITHQYSEATVKLEKAMQMFEDIDNLVYCHNPISTQT</sequence>